<name>A0A101I0K3_UNCT6</name>
<dbReference type="SUPFAM" id="SSF52242">
    <property type="entry name" value="Cobalamin (vitamin B12)-binding domain"/>
    <property type="match status" value="1"/>
</dbReference>
<evidence type="ECO:0000313" key="6">
    <source>
        <dbReference type="EMBL" id="KUK86008.1"/>
    </source>
</evidence>
<dbReference type="GO" id="GO:0046872">
    <property type="term" value="F:metal ion binding"/>
    <property type="evidence" value="ECO:0007669"/>
    <property type="project" value="InterPro"/>
</dbReference>
<dbReference type="EMBL" id="LGGX01000032">
    <property type="protein sequence ID" value="KUK86008.1"/>
    <property type="molecule type" value="Genomic_DNA"/>
</dbReference>
<evidence type="ECO:0000256" key="3">
    <source>
        <dbReference type="ARBA" id="ARBA00023235"/>
    </source>
</evidence>
<sequence>MTEIRDKKKVLLIPLDPVHDVALKIINRKLKDRGHQTILLPPDLPLEEIISRASEINVDYILVSRTLGYGVAELLSKFIDMLDAAKIRDKARIVLGGKAITPQLAAELGFDRGFGSGADFEEIIAYLEEREYQQEKEKLFRKKVSIPARYTYQYKNDKIKKLLNEITDEIIQWSNNKTSPAIERAKLREKMIGINKDTGLTQQDKSNKIKLLQENYLTYCDEKILQFYQNGKLPNKVRALSSEEISKLDVYIQKEKENINFKKLRHSQSLPLVFVQYGTGCPIMDIAHIKTSEAWGADGVFHFDPSWGARTEGFLEGVLSHEEDGSIITWENLAKIKSSLHQETLWTVRAHRGLNTPETAVLAGELGADLTKIHIVYGALNGGTDPARLTIDGIETIKYAAKYKMPFDEPTNEELGGVPAYKSFAGLLIIADLALKLKAQPILKPLFCYSPDVMITGKMDDNYIDYNVAKINSLRSIIDAPIWPGEPIGFMTHSEDRIQSSLTTALHAALAISQQVDAITIASADEAYSRGPISISSRIDTLRAVQEVFRFFGKAEIKPTAKAKEYEKEIKQGIETTLEKIARRGSFVNALYEGLLGSPQDGAYPGLAGRDTIMER</sequence>
<evidence type="ECO:0000256" key="2">
    <source>
        <dbReference type="ARBA" id="ARBA00022628"/>
    </source>
</evidence>
<dbReference type="PROSITE" id="PS51332">
    <property type="entry name" value="B12_BINDING"/>
    <property type="match status" value="1"/>
</dbReference>
<dbReference type="InterPro" id="IPR036724">
    <property type="entry name" value="Cobalamin-bd_sf"/>
</dbReference>
<keyword evidence="2" id="KW-0846">Cobalamin</keyword>
<accession>A0A101I0K3</accession>
<dbReference type="Gene3D" id="3.20.20.440">
    <property type="entry name" value="D-Lysine 5,6-aminomutase alpha subunit"/>
    <property type="match status" value="1"/>
</dbReference>
<protein>
    <submittedName>
        <fullName evidence="6">Cobalamin B12-binding domain protein</fullName>
    </submittedName>
</protein>
<dbReference type="Pfam" id="PF02310">
    <property type="entry name" value="B12-binding"/>
    <property type="match status" value="1"/>
</dbReference>
<dbReference type="Proteomes" id="UP000053467">
    <property type="component" value="Unassembled WGS sequence"/>
</dbReference>
<organism evidence="6 7">
    <name type="scientific">candidate division TA06 bacterium 34_109</name>
    <dbReference type="NCBI Taxonomy" id="1635277"/>
    <lineage>
        <taxon>Bacteria</taxon>
        <taxon>Bacteria division TA06</taxon>
    </lineage>
</organism>
<dbReference type="SUPFAM" id="SSF51703">
    <property type="entry name" value="Cobalamin (vitamin B12)-dependent enzymes"/>
    <property type="match status" value="1"/>
</dbReference>
<proteinExistence type="predicted"/>
<keyword evidence="4" id="KW-0170">Cobalt</keyword>
<comment type="cofactor">
    <cofactor evidence="1">
        <name>adenosylcob(III)alamin</name>
        <dbReference type="ChEBI" id="CHEBI:18408"/>
    </cofactor>
</comment>
<dbReference type="InterPro" id="IPR037086">
    <property type="entry name" value="Lys-AminoMut_asu_sf"/>
</dbReference>
<feature type="domain" description="B12-binding" evidence="5">
    <location>
        <begin position="6"/>
        <end position="134"/>
    </location>
</feature>
<dbReference type="InterPro" id="IPR016176">
    <property type="entry name" value="Cbl-dep_enz_cat"/>
</dbReference>
<keyword evidence="3" id="KW-0413">Isomerase</keyword>
<gene>
    <name evidence="6" type="ORF">XE03_1755</name>
</gene>
<dbReference type="InterPro" id="IPR006158">
    <property type="entry name" value="Cobalamin-bd"/>
</dbReference>
<dbReference type="PATRIC" id="fig|1635277.3.peg.1553"/>
<evidence type="ECO:0000256" key="4">
    <source>
        <dbReference type="ARBA" id="ARBA00023285"/>
    </source>
</evidence>
<evidence type="ECO:0000259" key="5">
    <source>
        <dbReference type="PROSITE" id="PS51332"/>
    </source>
</evidence>
<dbReference type="GO" id="GO:0031419">
    <property type="term" value="F:cobalamin binding"/>
    <property type="evidence" value="ECO:0007669"/>
    <property type="project" value="UniProtKB-KW"/>
</dbReference>
<evidence type="ECO:0000256" key="1">
    <source>
        <dbReference type="ARBA" id="ARBA00001922"/>
    </source>
</evidence>
<dbReference type="Gene3D" id="3.40.50.280">
    <property type="entry name" value="Cobalamin-binding domain"/>
    <property type="match status" value="1"/>
</dbReference>
<reference evidence="7" key="1">
    <citation type="journal article" date="2015" name="MBio">
        <title>Genome-Resolved Metagenomic Analysis Reveals Roles for Candidate Phyla and Other Microbial Community Members in Biogeochemical Transformations in Oil Reservoirs.</title>
        <authorList>
            <person name="Hu P."/>
            <person name="Tom L."/>
            <person name="Singh A."/>
            <person name="Thomas B.C."/>
            <person name="Baker B.J."/>
            <person name="Piceno Y.M."/>
            <person name="Andersen G.L."/>
            <person name="Banfield J.F."/>
        </authorList>
    </citation>
    <scope>NUCLEOTIDE SEQUENCE [LARGE SCALE GENOMIC DNA]</scope>
</reference>
<dbReference type="GO" id="GO:0016853">
    <property type="term" value="F:isomerase activity"/>
    <property type="evidence" value="ECO:0007669"/>
    <property type="project" value="UniProtKB-KW"/>
</dbReference>
<comment type="caution">
    <text evidence="6">The sequence shown here is derived from an EMBL/GenBank/DDBJ whole genome shotgun (WGS) entry which is preliminary data.</text>
</comment>
<dbReference type="AlphaFoldDB" id="A0A101I0K3"/>
<evidence type="ECO:0000313" key="7">
    <source>
        <dbReference type="Proteomes" id="UP000053467"/>
    </source>
</evidence>